<keyword evidence="6" id="KW-0501">Molybdenum cofactor biosynthesis</keyword>
<dbReference type="EC" id="2.8.1.12" evidence="3"/>
<comment type="subunit">
    <text evidence="7">Heterotetramer of 2 MoaD subunits and 2 MoaE subunits. Also stable as homodimer. The enzyme changes between these two forms during catalysis.</text>
</comment>
<evidence type="ECO:0000256" key="10">
    <source>
        <dbReference type="ARBA" id="ARBA00030781"/>
    </source>
</evidence>
<proteinExistence type="inferred from homology"/>
<dbReference type="Pfam" id="PF02391">
    <property type="entry name" value="MoaE"/>
    <property type="match status" value="1"/>
</dbReference>
<sequence length="156" mass="17591">MIRIDEAPFDPADCTTWLEADAPQIGAVCTFTGLARDYGDRESVNGLYLEHYPGMTENAIQGVIDEARARWPIQAVEVRHRVGQIMPGERIVFVGVSSSHRREAFEACEFIMDFLKTRAPFWKKELTKDGEIWVEQKESDRLSAARWQGSGEDGVG</sequence>
<dbReference type="Gene3D" id="3.90.1170.40">
    <property type="entry name" value="Molybdopterin biosynthesis MoaE subunit"/>
    <property type="match status" value="1"/>
</dbReference>
<dbReference type="InterPro" id="IPR003448">
    <property type="entry name" value="Mopterin_biosynth_MoaE"/>
</dbReference>
<dbReference type="SUPFAM" id="SSF54690">
    <property type="entry name" value="Molybdopterin synthase subunit MoaE"/>
    <property type="match status" value="1"/>
</dbReference>
<dbReference type="EMBL" id="SOAX01000001">
    <property type="protein sequence ID" value="TDT44312.1"/>
    <property type="molecule type" value="Genomic_DNA"/>
</dbReference>
<evidence type="ECO:0000256" key="5">
    <source>
        <dbReference type="ARBA" id="ARBA00022679"/>
    </source>
</evidence>
<evidence type="ECO:0000256" key="9">
    <source>
        <dbReference type="ARBA" id="ARBA00030407"/>
    </source>
</evidence>
<organism evidence="13 14">
    <name type="scientific">Halospina denitrificans</name>
    <dbReference type="NCBI Taxonomy" id="332522"/>
    <lineage>
        <taxon>Bacteria</taxon>
        <taxon>Pseudomonadati</taxon>
        <taxon>Pseudomonadota</taxon>
        <taxon>Gammaproteobacteria</taxon>
        <taxon>Halospina</taxon>
    </lineage>
</organism>
<evidence type="ECO:0000256" key="3">
    <source>
        <dbReference type="ARBA" id="ARBA00011950"/>
    </source>
</evidence>
<dbReference type="GO" id="GO:0030366">
    <property type="term" value="F:molybdopterin synthase activity"/>
    <property type="evidence" value="ECO:0007669"/>
    <property type="project" value="UniProtKB-EC"/>
</dbReference>
<evidence type="ECO:0000256" key="11">
    <source>
        <dbReference type="ARBA" id="ARBA00032474"/>
    </source>
</evidence>
<dbReference type="NCBIfam" id="NF007959">
    <property type="entry name" value="PRK10678.1"/>
    <property type="match status" value="1"/>
</dbReference>
<name>A0A4R7K0F2_9GAMM</name>
<comment type="similarity">
    <text evidence="2">Belongs to the MoaE family.</text>
</comment>
<dbReference type="PANTHER" id="PTHR23404">
    <property type="entry name" value="MOLYBDOPTERIN SYNTHASE RELATED"/>
    <property type="match status" value="1"/>
</dbReference>
<dbReference type="InterPro" id="IPR036563">
    <property type="entry name" value="MoaE_sf"/>
</dbReference>
<evidence type="ECO:0000256" key="2">
    <source>
        <dbReference type="ARBA" id="ARBA00005426"/>
    </source>
</evidence>
<evidence type="ECO:0000256" key="8">
    <source>
        <dbReference type="ARBA" id="ARBA00029745"/>
    </source>
</evidence>
<evidence type="ECO:0000313" key="14">
    <source>
        <dbReference type="Proteomes" id="UP000295830"/>
    </source>
</evidence>
<dbReference type="RefSeq" id="WP_133734704.1">
    <property type="nucleotide sequence ID" value="NZ_SOAX01000001.1"/>
</dbReference>
<evidence type="ECO:0000313" key="13">
    <source>
        <dbReference type="EMBL" id="TDT44312.1"/>
    </source>
</evidence>
<dbReference type="AlphaFoldDB" id="A0A4R7K0F2"/>
<evidence type="ECO:0000256" key="6">
    <source>
        <dbReference type="ARBA" id="ARBA00023150"/>
    </source>
</evidence>
<dbReference type="FunFam" id="3.90.1170.40:FF:000001">
    <property type="entry name" value="Molybdopterin synthase catalytic subunit MoaE"/>
    <property type="match status" value="1"/>
</dbReference>
<reference evidence="13 14" key="1">
    <citation type="submission" date="2019-03" db="EMBL/GenBank/DDBJ databases">
        <title>Genomic Encyclopedia of Type Strains, Phase IV (KMG-IV): sequencing the most valuable type-strain genomes for metagenomic binning, comparative biology and taxonomic classification.</title>
        <authorList>
            <person name="Goeker M."/>
        </authorList>
    </citation>
    <scope>NUCLEOTIDE SEQUENCE [LARGE SCALE GENOMIC DNA]</scope>
    <source>
        <strain evidence="13 14">DSM 15505</strain>
    </source>
</reference>
<dbReference type="UniPathway" id="UPA00344"/>
<accession>A0A4R7K0F2</accession>
<evidence type="ECO:0000256" key="4">
    <source>
        <dbReference type="ARBA" id="ARBA00013858"/>
    </source>
</evidence>
<dbReference type="GO" id="GO:0006777">
    <property type="term" value="P:Mo-molybdopterin cofactor biosynthetic process"/>
    <property type="evidence" value="ECO:0007669"/>
    <property type="project" value="UniProtKB-KW"/>
</dbReference>
<dbReference type="Proteomes" id="UP000295830">
    <property type="component" value="Unassembled WGS sequence"/>
</dbReference>
<evidence type="ECO:0000256" key="12">
    <source>
        <dbReference type="ARBA" id="ARBA00049878"/>
    </source>
</evidence>
<comment type="pathway">
    <text evidence="1">Cofactor biosynthesis; molybdopterin biosynthesis.</text>
</comment>
<dbReference type="OrthoDB" id="9803224at2"/>
<comment type="caution">
    <text evidence="13">The sequence shown here is derived from an EMBL/GenBank/DDBJ whole genome shotgun (WGS) entry which is preliminary data.</text>
</comment>
<gene>
    <name evidence="13" type="ORF">DES49_0414</name>
</gene>
<dbReference type="CDD" id="cd00756">
    <property type="entry name" value="MoaE"/>
    <property type="match status" value="1"/>
</dbReference>
<keyword evidence="5" id="KW-0808">Transferase</keyword>
<evidence type="ECO:0000256" key="7">
    <source>
        <dbReference type="ARBA" id="ARBA00026066"/>
    </source>
</evidence>
<keyword evidence="14" id="KW-1185">Reference proteome</keyword>
<evidence type="ECO:0000256" key="1">
    <source>
        <dbReference type="ARBA" id="ARBA00005046"/>
    </source>
</evidence>
<comment type="catalytic activity">
    <reaction evidence="12">
        <text>2 [molybdopterin-synthase sulfur-carrier protein]-C-terminal-Gly-aminoethanethioate + cyclic pyranopterin phosphate + H2O = molybdopterin + 2 [molybdopterin-synthase sulfur-carrier protein]-C-terminal Gly-Gly + 2 H(+)</text>
        <dbReference type="Rhea" id="RHEA:26333"/>
        <dbReference type="Rhea" id="RHEA-COMP:12202"/>
        <dbReference type="Rhea" id="RHEA-COMP:19907"/>
        <dbReference type="ChEBI" id="CHEBI:15377"/>
        <dbReference type="ChEBI" id="CHEBI:15378"/>
        <dbReference type="ChEBI" id="CHEBI:58698"/>
        <dbReference type="ChEBI" id="CHEBI:59648"/>
        <dbReference type="ChEBI" id="CHEBI:90778"/>
        <dbReference type="ChEBI" id="CHEBI:232372"/>
        <dbReference type="EC" id="2.8.1.12"/>
    </reaction>
</comment>
<protein>
    <recommendedName>
        <fullName evidence="4">Molybdopterin synthase catalytic subunit</fullName>
        <ecNumber evidence="3">2.8.1.12</ecNumber>
    </recommendedName>
    <alternativeName>
        <fullName evidence="10">MPT synthase subunit 2</fullName>
    </alternativeName>
    <alternativeName>
        <fullName evidence="8">Molybdenum cofactor biosynthesis protein E</fullName>
    </alternativeName>
    <alternativeName>
        <fullName evidence="9">Molybdopterin-converting factor large subunit</fullName>
    </alternativeName>
    <alternativeName>
        <fullName evidence="11">Molybdopterin-converting factor subunit 2</fullName>
    </alternativeName>
</protein>